<evidence type="ECO:0000313" key="2">
    <source>
        <dbReference type="EMBL" id="KAG0651806.1"/>
    </source>
</evidence>
<sequence>MSSCRNIKTRTVLGLATLATVQTSITARTTSSNSRSHIPVLSQNRSSSTVATQAQSSIPSRTAAPRVVASATKASSSMPKKTESSIVKHVERLRKTRESQAASKTATASKPKVAVSKPVQSRSAPGPRIPSTVSSSSSSSVARNDVSIDKHVKRITSAREKRSPATSPRPSPATSRKVSPLLITKKCAIVVDPAQVAERLSSLTVAPLRRKDTSPKVPTLRSCLKTVASAVDKHVRFEEIGGWNVHGLRAFQQDSAPNTFLSLAEATLSQPTPFEIRGDMLLEEGRPSRTKGLCHPGNYVLRGGRELRWPPPENDFPVKDCYLLPRCIACAQQAARGSPLTRYLPGPVSVRCSDCMSDPSKRLEFSPALDHNGEEDDLDTCDGEHRTDGSCHYGQYATKASVRWLYANYPERYPGLDDLLMG</sequence>
<dbReference type="OrthoDB" id="3533587at2759"/>
<accession>A0A9P6VNT9</accession>
<proteinExistence type="predicted"/>
<protein>
    <submittedName>
        <fullName evidence="2">Uncharacterized protein</fullName>
    </submittedName>
</protein>
<evidence type="ECO:0000313" key="3">
    <source>
        <dbReference type="Proteomes" id="UP000785200"/>
    </source>
</evidence>
<name>A0A9P6VNT9_9HELO</name>
<reference evidence="2" key="1">
    <citation type="submission" date="2019-07" db="EMBL/GenBank/DDBJ databases">
        <title>Hyphodiscus hymeniophilus genome sequencing and assembly.</title>
        <authorList>
            <person name="Kramer G."/>
            <person name="Nodwell J."/>
        </authorList>
    </citation>
    <scope>NUCLEOTIDE SEQUENCE</scope>
    <source>
        <strain evidence="2">ATCC 34498</strain>
    </source>
</reference>
<feature type="region of interest" description="Disordered" evidence="1">
    <location>
        <begin position="29"/>
        <end position="178"/>
    </location>
</feature>
<comment type="caution">
    <text evidence="2">The sequence shown here is derived from an EMBL/GenBank/DDBJ whole genome shotgun (WGS) entry which is preliminary data.</text>
</comment>
<gene>
    <name evidence="2" type="ORF">D0Z07_1104</name>
</gene>
<feature type="compositionally biased region" description="Polar residues" evidence="1">
    <location>
        <begin position="29"/>
        <end position="45"/>
    </location>
</feature>
<feature type="compositionally biased region" description="Low complexity" evidence="1">
    <location>
        <begin position="46"/>
        <end position="57"/>
    </location>
</feature>
<organism evidence="2 3">
    <name type="scientific">Hyphodiscus hymeniophilus</name>
    <dbReference type="NCBI Taxonomy" id="353542"/>
    <lineage>
        <taxon>Eukaryota</taxon>
        <taxon>Fungi</taxon>
        <taxon>Dikarya</taxon>
        <taxon>Ascomycota</taxon>
        <taxon>Pezizomycotina</taxon>
        <taxon>Leotiomycetes</taxon>
        <taxon>Helotiales</taxon>
        <taxon>Hyphodiscaceae</taxon>
        <taxon>Hyphodiscus</taxon>
    </lineage>
</organism>
<evidence type="ECO:0000256" key="1">
    <source>
        <dbReference type="SAM" id="MobiDB-lite"/>
    </source>
</evidence>
<dbReference type="AlphaFoldDB" id="A0A9P6VNT9"/>
<dbReference type="EMBL" id="VNKQ01000003">
    <property type="protein sequence ID" value="KAG0651806.1"/>
    <property type="molecule type" value="Genomic_DNA"/>
</dbReference>
<feature type="compositionally biased region" description="Basic and acidic residues" evidence="1">
    <location>
        <begin position="80"/>
        <end position="90"/>
    </location>
</feature>
<feature type="compositionally biased region" description="Low complexity" evidence="1">
    <location>
        <begin position="101"/>
        <end position="115"/>
    </location>
</feature>
<keyword evidence="3" id="KW-1185">Reference proteome</keyword>
<dbReference type="Proteomes" id="UP000785200">
    <property type="component" value="Unassembled WGS sequence"/>
</dbReference>
<feature type="compositionally biased region" description="Low complexity" evidence="1">
    <location>
        <begin position="164"/>
        <end position="176"/>
    </location>
</feature>